<accession>A0ABR7DDT9</accession>
<dbReference type="EMBL" id="JACOOO010000015">
    <property type="protein sequence ID" value="MBC5628868.1"/>
    <property type="molecule type" value="Genomic_DNA"/>
</dbReference>
<feature type="transmembrane region" description="Helical" evidence="2">
    <location>
        <begin position="457"/>
        <end position="476"/>
    </location>
</feature>
<dbReference type="Proteomes" id="UP000596929">
    <property type="component" value="Unassembled WGS sequence"/>
</dbReference>
<dbReference type="RefSeq" id="WP_186859804.1">
    <property type="nucleotide sequence ID" value="NZ_JACOOO010000015.1"/>
</dbReference>
<dbReference type="Gene3D" id="1.20.5.340">
    <property type="match status" value="1"/>
</dbReference>
<sequence length="764" mass="83441">MGEKKLEVKLALKGGTYQQQVNSIVKDTKLLESNFQKAAAGSKDFDKTLEGQVARLKLISGQYENSRKKLDVYSTQLKKCESVLDDATKAFSEQEKEVQSLKAQIDDYTKAYGPTSDAVKKLEKELSASEKALESKRKAVINADNSLVNIKTTINKTEAESQKFKTELNELSQEIKGAGSTAEEASDGLNKMSDSMEDATNKAEETGARLSLIGQGMQDIGDKASDTGKAMLGVVGDLTKAGSEYSAEVAGTDFLMKNLDKTVQEAIVSNSKLAKDIGLTEKQYKDSAVSIATYYKNMGFTAEESVNLSDKTMNLVADLAAVTDMPFDDAMGRFKSGLMGNYEALDAFGINLSASTLENSEFVQSLGKSWNKLSDNEKMMAAYNEIVRQGSSASGLAAQEAEEFGMKSKYLNERIDEVKGTIGEKLLPVLEPLIEKIVNVIEKVGEWIEKNPELTRLILIIVGALGALLAIIGPIISTIGTLTIAMGAFNVATLPITGTILLVIGVIAALIAIGVALIAKWDDITACWSNFVTWADNLWTNFKTDTIEKFIEIKDKISSSILQVRDNIVNKFNEIKSNVSNTIDNILSKITNWTSNVKNTVKTAFSNVYDFITSPFRRAWNFISGIGDKIVGTISKLNPFRSLSEVEETPVTYDRFDGIAKSGSYYNANTYSSRGLNDLYKATNNLNSSMNKQNINFNFDTDGFGNKLVDAIITGLSNVIMEVELTNEIDGEALISKTTKGVISQLPKIRSNRKVLNGGGFRRV</sequence>
<protein>
    <submittedName>
        <fullName evidence="3">Phage tail tape measure protein</fullName>
    </submittedName>
</protein>
<evidence type="ECO:0000313" key="3">
    <source>
        <dbReference type="EMBL" id="MBC5628868.1"/>
    </source>
</evidence>
<dbReference type="InterPro" id="IPR010090">
    <property type="entry name" value="Phage_tape_meas"/>
</dbReference>
<evidence type="ECO:0000256" key="2">
    <source>
        <dbReference type="SAM" id="Phobius"/>
    </source>
</evidence>
<name>A0ABR7DDT9_9CLOT</name>
<keyword evidence="2" id="KW-0472">Membrane</keyword>
<feature type="region of interest" description="Disordered" evidence="1">
    <location>
        <begin position="175"/>
        <end position="204"/>
    </location>
</feature>
<dbReference type="SUPFAM" id="SSF57997">
    <property type="entry name" value="Tropomyosin"/>
    <property type="match status" value="1"/>
</dbReference>
<gene>
    <name evidence="3" type="ORF">H8S20_08190</name>
</gene>
<dbReference type="Gene3D" id="1.20.120.20">
    <property type="entry name" value="Apolipoprotein"/>
    <property type="match status" value="1"/>
</dbReference>
<evidence type="ECO:0000256" key="1">
    <source>
        <dbReference type="SAM" id="MobiDB-lite"/>
    </source>
</evidence>
<feature type="transmembrane region" description="Helical" evidence="2">
    <location>
        <begin position="496"/>
        <end position="519"/>
    </location>
</feature>
<reference evidence="3 4" key="1">
    <citation type="submission" date="2020-08" db="EMBL/GenBank/DDBJ databases">
        <title>Genome public.</title>
        <authorList>
            <person name="Liu C."/>
            <person name="Sun Q."/>
        </authorList>
    </citation>
    <scope>NUCLEOTIDE SEQUENCE [LARGE SCALE GENOMIC DNA]</scope>
    <source>
        <strain evidence="3 4">NSJ-6</strain>
    </source>
</reference>
<proteinExistence type="predicted"/>
<dbReference type="Gene3D" id="1.10.287.950">
    <property type="entry name" value="Methyl-accepting chemotaxis protein"/>
    <property type="match status" value="1"/>
</dbReference>
<comment type="caution">
    <text evidence="3">The sequence shown here is derived from an EMBL/GenBank/DDBJ whole genome shotgun (WGS) entry which is preliminary data.</text>
</comment>
<keyword evidence="2" id="KW-0812">Transmembrane</keyword>
<organism evidence="3 4">
    <name type="scientific">Clostridium hominis</name>
    <dbReference type="NCBI Taxonomy" id="2763036"/>
    <lineage>
        <taxon>Bacteria</taxon>
        <taxon>Bacillati</taxon>
        <taxon>Bacillota</taxon>
        <taxon>Clostridia</taxon>
        <taxon>Eubacteriales</taxon>
        <taxon>Clostridiaceae</taxon>
        <taxon>Clostridium</taxon>
    </lineage>
</organism>
<dbReference type="NCBIfam" id="TIGR01760">
    <property type="entry name" value="tape_meas_TP901"/>
    <property type="match status" value="1"/>
</dbReference>
<keyword evidence="4" id="KW-1185">Reference proteome</keyword>
<keyword evidence="2" id="KW-1133">Transmembrane helix</keyword>
<evidence type="ECO:0000313" key="4">
    <source>
        <dbReference type="Proteomes" id="UP000596929"/>
    </source>
</evidence>